<dbReference type="Pfam" id="PF22725">
    <property type="entry name" value="GFO_IDH_MocA_C3"/>
    <property type="match status" value="1"/>
</dbReference>
<organism evidence="5">
    <name type="scientific">uncultured Thermomicrobiales bacterium</name>
    <dbReference type="NCBI Taxonomy" id="1645740"/>
    <lineage>
        <taxon>Bacteria</taxon>
        <taxon>Pseudomonadati</taxon>
        <taxon>Thermomicrobiota</taxon>
        <taxon>Thermomicrobia</taxon>
        <taxon>Thermomicrobiales</taxon>
        <taxon>environmental samples</taxon>
    </lineage>
</organism>
<dbReference type="Pfam" id="PF01408">
    <property type="entry name" value="GFO_IDH_MocA"/>
    <property type="match status" value="1"/>
</dbReference>
<dbReference type="GO" id="GO:0000166">
    <property type="term" value="F:nucleotide binding"/>
    <property type="evidence" value="ECO:0007669"/>
    <property type="project" value="InterPro"/>
</dbReference>
<dbReference type="Gene3D" id="3.30.360.10">
    <property type="entry name" value="Dihydrodipicolinate Reductase, domain 2"/>
    <property type="match status" value="1"/>
</dbReference>
<dbReference type="PANTHER" id="PTHR42840:SF3">
    <property type="entry name" value="BINDING ROSSMANN FOLD OXIDOREDUCTASE, PUTATIVE (AFU_ORTHOLOGUE AFUA_2G10240)-RELATED"/>
    <property type="match status" value="1"/>
</dbReference>
<comment type="similarity">
    <text evidence="1">Belongs to the Gfo/Idh/MocA family.</text>
</comment>
<dbReference type="EMBL" id="CADCWL010000240">
    <property type="protein sequence ID" value="CAA9583219.1"/>
    <property type="molecule type" value="Genomic_DNA"/>
</dbReference>
<gene>
    <name evidence="5" type="ORF">AVDCRST_MAG19-4321</name>
</gene>
<feature type="domain" description="Gfo/Idh/MocA-like oxidoreductase N-terminal" evidence="3">
    <location>
        <begin position="5"/>
        <end position="125"/>
    </location>
</feature>
<sequence length="346" mass="36085">MGDRVRVGLIGAGRIGGRHARALASQVPGAELVAVADANFAAARAAADEHRIGRATSDPAALIADPTVEAVVIASSTASHAPLIAAAAAAGKDVFCEKPIALDLVATDAALDAVAAAGIRLQIGFQRRFDAGYRRAREMVVAGALGRIEWIRDTMRDPAPPPRDYVATSGGLYRDMTAHNFDCVRWLLGEEVEELFAMGAALVDPMFGELGDVDTSVVSLRFAGGAIGAIDNGRRSGFGYDVRTEIFGSEGALLVGYARGTPLLHFSRDGVRSDHVEGFLDRFADAYVEELRAFVVGVATGSPTTPDGADARAALALAYAAETSLRERRPVSPACFGRGAAAGHPA</sequence>
<dbReference type="NCBIfam" id="TIGR04380">
    <property type="entry name" value="myo_inos_iolG"/>
    <property type="match status" value="1"/>
</dbReference>
<evidence type="ECO:0000256" key="2">
    <source>
        <dbReference type="ARBA" id="ARBA00023002"/>
    </source>
</evidence>
<dbReference type="Gene3D" id="3.40.50.720">
    <property type="entry name" value="NAD(P)-binding Rossmann-like Domain"/>
    <property type="match status" value="1"/>
</dbReference>
<name>A0A6J4VMK7_9BACT</name>
<dbReference type="AlphaFoldDB" id="A0A6J4VMK7"/>
<dbReference type="SUPFAM" id="SSF55347">
    <property type="entry name" value="Glyceraldehyde-3-phosphate dehydrogenase-like, C-terminal domain"/>
    <property type="match status" value="1"/>
</dbReference>
<dbReference type="InterPro" id="IPR055170">
    <property type="entry name" value="GFO_IDH_MocA-like_dom"/>
</dbReference>
<protein>
    <submittedName>
        <fullName evidence="5">Myo-inositol 2-dehydrogenase</fullName>
        <ecNumber evidence="5">1.1.1.18</ecNumber>
    </submittedName>
</protein>
<keyword evidence="2 5" id="KW-0560">Oxidoreductase</keyword>
<proteinExistence type="inferred from homology"/>
<evidence type="ECO:0000256" key="1">
    <source>
        <dbReference type="ARBA" id="ARBA00010928"/>
    </source>
</evidence>
<dbReference type="InterPro" id="IPR036291">
    <property type="entry name" value="NAD(P)-bd_dom_sf"/>
</dbReference>
<reference evidence="5" key="1">
    <citation type="submission" date="2020-02" db="EMBL/GenBank/DDBJ databases">
        <authorList>
            <person name="Meier V. D."/>
        </authorList>
    </citation>
    <scope>NUCLEOTIDE SEQUENCE</scope>
    <source>
        <strain evidence="5">AVDCRST_MAG19</strain>
    </source>
</reference>
<dbReference type="EC" id="1.1.1.18" evidence="5"/>
<dbReference type="GO" id="GO:0050112">
    <property type="term" value="F:inositol 2-dehydrogenase (NAD+) activity"/>
    <property type="evidence" value="ECO:0007669"/>
    <property type="project" value="UniProtKB-EC"/>
</dbReference>
<dbReference type="InterPro" id="IPR000683">
    <property type="entry name" value="Gfo/Idh/MocA-like_OxRdtase_N"/>
</dbReference>
<accession>A0A6J4VMK7</accession>
<evidence type="ECO:0000259" key="3">
    <source>
        <dbReference type="Pfam" id="PF01408"/>
    </source>
</evidence>
<evidence type="ECO:0000259" key="4">
    <source>
        <dbReference type="Pfam" id="PF22725"/>
    </source>
</evidence>
<dbReference type="PANTHER" id="PTHR42840">
    <property type="entry name" value="NAD(P)-BINDING ROSSMANN-FOLD SUPERFAMILY PROTEIN-RELATED"/>
    <property type="match status" value="1"/>
</dbReference>
<feature type="domain" description="GFO/IDH/MocA-like oxidoreductase" evidence="4">
    <location>
        <begin position="133"/>
        <end position="253"/>
    </location>
</feature>
<dbReference type="SUPFAM" id="SSF51735">
    <property type="entry name" value="NAD(P)-binding Rossmann-fold domains"/>
    <property type="match status" value="1"/>
</dbReference>
<dbReference type="InterPro" id="IPR030827">
    <property type="entry name" value="Myo_inos_IolG"/>
</dbReference>
<evidence type="ECO:0000313" key="5">
    <source>
        <dbReference type="EMBL" id="CAA9583219.1"/>
    </source>
</evidence>